<feature type="compositionally biased region" description="Basic and acidic residues" evidence="1">
    <location>
        <begin position="119"/>
        <end position="128"/>
    </location>
</feature>
<feature type="compositionally biased region" description="Basic and acidic residues" evidence="1">
    <location>
        <begin position="69"/>
        <end position="79"/>
    </location>
</feature>
<proteinExistence type="predicted"/>
<organism evidence="2 3">
    <name type="scientific">Toxocara canis</name>
    <name type="common">Canine roundworm</name>
    <dbReference type="NCBI Taxonomy" id="6265"/>
    <lineage>
        <taxon>Eukaryota</taxon>
        <taxon>Metazoa</taxon>
        <taxon>Ecdysozoa</taxon>
        <taxon>Nematoda</taxon>
        <taxon>Chromadorea</taxon>
        <taxon>Rhabditida</taxon>
        <taxon>Spirurina</taxon>
        <taxon>Ascaridomorpha</taxon>
        <taxon>Ascaridoidea</taxon>
        <taxon>Toxocaridae</taxon>
        <taxon>Toxocara</taxon>
    </lineage>
</organism>
<evidence type="ECO:0000313" key="2">
    <source>
        <dbReference type="EMBL" id="KHN81941.1"/>
    </source>
</evidence>
<accession>A0A0B2VEH6</accession>
<reference evidence="2 3" key="1">
    <citation type="submission" date="2014-11" db="EMBL/GenBank/DDBJ databases">
        <title>Genetic blueprint of the zoonotic pathogen Toxocara canis.</title>
        <authorList>
            <person name="Zhu X.-Q."/>
            <person name="Korhonen P.K."/>
            <person name="Cai H."/>
            <person name="Young N.D."/>
            <person name="Nejsum P."/>
            <person name="von Samson-Himmelstjerna G."/>
            <person name="Boag P.R."/>
            <person name="Tan P."/>
            <person name="Li Q."/>
            <person name="Min J."/>
            <person name="Yang Y."/>
            <person name="Wang X."/>
            <person name="Fang X."/>
            <person name="Hall R.S."/>
            <person name="Hofmann A."/>
            <person name="Sternberg P.W."/>
            <person name="Jex A.R."/>
            <person name="Gasser R.B."/>
        </authorList>
    </citation>
    <scope>NUCLEOTIDE SEQUENCE [LARGE SCALE GENOMIC DNA]</scope>
    <source>
        <strain evidence="2">PN_DK_2014</strain>
    </source>
</reference>
<evidence type="ECO:0000256" key="1">
    <source>
        <dbReference type="SAM" id="MobiDB-lite"/>
    </source>
</evidence>
<dbReference type="EMBL" id="JPKZ01001440">
    <property type="protein sequence ID" value="KHN81941.1"/>
    <property type="molecule type" value="Genomic_DNA"/>
</dbReference>
<protein>
    <submittedName>
        <fullName evidence="2">Uncharacterized protein</fullName>
    </submittedName>
</protein>
<name>A0A0B2VEH6_TOXCA</name>
<dbReference type="Proteomes" id="UP000031036">
    <property type="component" value="Unassembled WGS sequence"/>
</dbReference>
<comment type="caution">
    <text evidence="2">The sequence shown here is derived from an EMBL/GenBank/DDBJ whole genome shotgun (WGS) entry which is preliminary data.</text>
</comment>
<evidence type="ECO:0000313" key="3">
    <source>
        <dbReference type="Proteomes" id="UP000031036"/>
    </source>
</evidence>
<dbReference type="AlphaFoldDB" id="A0A0B2VEH6"/>
<gene>
    <name evidence="2" type="ORF">Tcan_04855</name>
</gene>
<feature type="region of interest" description="Disordered" evidence="1">
    <location>
        <begin position="69"/>
        <end position="128"/>
    </location>
</feature>
<sequence length="128" mass="14776">MKTADRFRTRRRKFAQFDRERKRSRSDTLELDIALIGHRVVFGNGDSFYEIQYHQGLYTAVSRTKCRRTADTGYNERKRVAQSTRIFSDPPPGQPPQQFSPPSPQRPATTTAVRVPSGVEREPQHPET</sequence>
<feature type="compositionally biased region" description="Pro residues" evidence="1">
    <location>
        <begin position="89"/>
        <end position="105"/>
    </location>
</feature>
<keyword evidence="3" id="KW-1185">Reference proteome</keyword>